<dbReference type="InterPro" id="IPR009003">
    <property type="entry name" value="Peptidase_S1_PA"/>
</dbReference>
<evidence type="ECO:0000313" key="1">
    <source>
        <dbReference type="EMBL" id="SPS05125.1"/>
    </source>
</evidence>
<dbReference type="AlphaFoldDB" id="A0A2X0SJN3"/>
<protein>
    <submittedName>
        <fullName evidence="1">Uncharacterized protein</fullName>
    </submittedName>
</protein>
<gene>
    <name evidence="1" type="ORF">NITFAB_0714</name>
</gene>
<sequence length="97" mass="10919">MQTYLITQIMPKVSCTSQNSKLNKQNTGTAFFVSREGHALTIHHVVNACKEIHMAGYDGIVNLIPYKTGGGFFSREKSNADIAEEARKWTVIVECWR</sequence>
<organism evidence="1">
    <name type="scientific">Candidatus Nitrotoga fabula</name>
    <dbReference type="NCBI Taxonomy" id="2182327"/>
    <lineage>
        <taxon>Bacteria</taxon>
        <taxon>Pseudomonadati</taxon>
        <taxon>Pseudomonadota</taxon>
        <taxon>Betaproteobacteria</taxon>
        <taxon>Nitrosomonadales</taxon>
        <taxon>Gallionellaceae</taxon>
        <taxon>Candidatus Nitrotoga</taxon>
    </lineage>
</organism>
<dbReference type="InterPro" id="IPR043504">
    <property type="entry name" value="Peptidase_S1_PA_chymotrypsin"/>
</dbReference>
<dbReference type="Gene3D" id="2.40.10.10">
    <property type="entry name" value="Trypsin-like serine proteases"/>
    <property type="match status" value="1"/>
</dbReference>
<name>A0A2X0SJN3_9PROT</name>
<accession>A0A2X0SJN3</accession>
<dbReference type="EMBL" id="LS423452">
    <property type="protein sequence ID" value="SPS05125.1"/>
    <property type="molecule type" value="Genomic_DNA"/>
</dbReference>
<reference evidence="1" key="1">
    <citation type="submission" date="2018-05" db="EMBL/GenBank/DDBJ databases">
        <authorList>
            <person name="Lanie J.A."/>
            <person name="Ng W.-L."/>
            <person name="Kazmierczak K.M."/>
            <person name="Andrzejewski T.M."/>
            <person name="Davidsen T.M."/>
            <person name="Wayne K.J."/>
            <person name="Tettelin H."/>
            <person name="Glass J.I."/>
            <person name="Rusch D."/>
            <person name="Podicherti R."/>
            <person name="Tsui H.-C.T."/>
            <person name="Winkler M.E."/>
        </authorList>
    </citation>
    <scope>NUCLEOTIDE SEQUENCE</scope>
    <source>
        <strain evidence="1">KNB</strain>
    </source>
</reference>
<dbReference type="SUPFAM" id="SSF50494">
    <property type="entry name" value="Trypsin-like serine proteases"/>
    <property type="match status" value="1"/>
</dbReference>
<proteinExistence type="predicted"/>